<keyword evidence="4" id="KW-1185">Reference proteome</keyword>
<comment type="similarity">
    <text evidence="1">Belongs to the NipSnap family.</text>
</comment>
<reference evidence="3 4" key="1">
    <citation type="submission" date="2020-08" db="EMBL/GenBank/DDBJ databases">
        <title>Genomic Encyclopedia of Type Strains, Phase IV (KMG-IV): sequencing the most valuable type-strain genomes for metagenomic binning, comparative biology and taxonomic classification.</title>
        <authorList>
            <person name="Goeker M."/>
        </authorList>
    </citation>
    <scope>NUCLEOTIDE SEQUENCE [LARGE SCALE GENOMIC DNA]</scope>
    <source>
        <strain evidence="3 4">DSM 23562</strain>
    </source>
</reference>
<dbReference type="InterPro" id="IPR011008">
    <property type="entry name" value="Dimeric_a/b-barrel"/>
</dbReference>
<dbReference type="PANTHER" id="PTHR21017:SF17">
    <property type="entry name" value="PROTEIN NIPSNAP"/>
    <property type="match status" value="1"/>
</dbReference>
<protein>
    <recommendedName>
        <fullName evidence="2">NIPSNAP domain-containing protein</fullName>
    </recommendedName>
</protein>
<evidence type="ECO:0000256" key="1">
    <source>
        <dbReference type="ARBA" id="ARBA00005291"/>
    </source>
</evidence>
<dbReference type="Proteomes" id="UP000520814">
    <property type="component" value="Unassembled WGS sequence"/>
</dbReference>
<evidence type="ECO:0000259" key="2">
    <source>
        <dbReference type="Pfam" id="PF07978"/>
    </source>
</evidence>
<dbReference type="RefSeq" id="WP_184192962.1">
    <property type="nucleotide sequence ID" value="NZ_JACHGW010000001.1"/>
</dbReference>
<gene>
    <name evidence="3" type="ORF">HNQ39_001114</name>
</gene>
<evidence type="ECO:0000313" key="4">
    <source>
        <dbReference type="Proteomes" id="UP000520814"/>
    </source>
</evidence>
<name>A0A7W9W698_ARMRO</name>
<dbReference type="InterPro" id="IPR051557">
    <property type="entry name" value="NipSnap_domain"/>
</dbReference>
<sequence length="234" mass="26906">MNDKRCYELRIYTAGEGKLDALNARFRNHTLGLFKKHGMTNVGYWMPLENPERKLYYILSFPSREFRDAAFKAFGADPEWQAVYKESEKDGRLAVKVESQFLHTLDFSPKLPAKSARQPRAFELRTYFASPGNLARLQNRFRQHTLKLFEKHKMTNIAYWELDPDQKGADNTLVYLMAYPNEAARKASWDTFRTDPAWLAAREASEREAGGMLTLKDGGVVSVPLAPTDYSPLQ</sequence>
<dbReference type="SUPFAM" id="SSF54909">
    <property type="entry name" value="Dimeric alpha+beta barrel"/>
    <property type="match status" value="2"/>
</dbReference>
<accession>A0A7W9W698</accession>
<dbReference type="AlphaFoldDB" id="A0A7W9W698"/>
<proteinExistence type="inferred from homology"/>
<comment type="caution">
    <text evidence="3">The sequence shown here is derived from an EMBL/GenBank/DDBJ whole genome shotgun (WGS) entry which is preliminary data.</text>
</comment>
<feature type="domain" description="NIPSNAP" evidence="2">
    <location>
        <begin position="122"/>
        <end position="205"/>
    </location>
</feature>
<organism evidence="3 4">
    <name type="scientific">Armatimonas rosea</name>
    <dbReference type="NCBI Taxonomy" id="685828"/>
    <lineage>
        <taxon>Bacteria</taxon>
        <taxon>Bacillati</taxon>
        <taxon>Armatimonadota</taxon>
        <taxon>Armatimonadia</taxon>
        <taxon>Armatimonadales</taxon>
        <taxon>Armatimonadaceae</taxon>
        <taxon>Armatimonas</taxon>
    </lineage>
</organism>
<dbReference type="EMBL" id="JACHGW010000001">
    <property type="protein sequence ID" value="MBB6049352.1"/>
    <property type="molecule type" value="Genomic_DNA"/>
</dbReference>
<dbReference type="InterPro" id="IPR012577">
    <property type="entry name" value="NIPSNAP"/>
</dbReference>
<feature type="domain" description="NIPSNAP" evidence="2">
    <location>
        <begin position="7"/>
        <end position="109"/>
    </location>
</feature>
<dbReference type="PANTHER" id="PTHR21017">
    <property type="entry name" value="NIPSNAP-RELATED"/>
    <property type="match status" value="1"/>
</dbReference>
<evidence type="ECO:0000313" key="3">
    <source>
        <dbReference type="EMBL" id="MBB6049352.1"/>
    </source>
</evidence>
<dbReference type="Pfam" id="PF07978">
    <property type="entry name" value="NIPSNAP"/>
    <property type="match status" value="2"/>
</dbReference>
<dbReference type="Gene3D" id="3.30.70.100">
    <property type="match status" value="2"/>
</dbReference>